<dbReference type="InterPro" id="IPR001930">
    <property type="entry name" value="Peptidase_M1"/>
</dbReference>
<dbReference type="Gene3D" id="2.60.40.1730">
    <property type="entry name" value="tricorn interacting facor f3 domain"/>
    <property type="match status" value="1"/>
</dbReference>
<proteinExistence type="inferred from homology"/>
<feature type="domain" description="Peptidase M1 membrane alanine aminopeptidase" evidence="8">
    <location>
        <begin position="226"/>
        <end position="425"/>
    </location>
</feature>
<evidence type="ECO:0000259" key="8">
    <source>
        <dbReference type="Pfam" id="PF01433"/>
    </source>
</evidence>
<evidence type="ECO:0000256" key="1">
    <source>
        <dbReference type="ARBA" id="ARBA00001947"/>
    </source>
</evidence>
<comment type="cofactor">
    <cofactor evidence="1">
        <name>Zn(2+)</name>
        <dbReference type="ChEBI" id="CHEBI:29105"/>
    </cofactor>
</comment>
<dbReference type="Proteomes" id="UP001470230">
    <property type="component" value="Unassembled WGS sequence"/>
</dbReference>
<dbReference type="InterPro" id="IPR042097">
    <property type="entry name" value="Aminopeptidase_N-like_N_sf"/>
</dbReference>
<dbReference type="InterPro" id="IPR050344">
    <property type="entry name" value="Peptidase_M1_aminopeptidases"/>
</dbReference>
<feature type="domain" description="Aminopeptidase N-like N-terminal" evidence="9">
    <location>
        <begin position="11"/>
        <end position="181"/>
    </location>
</feature>
<dbReference type="Pfam" id="PF17900">
    <property type="entry name" value="Peptidase_M1_N"/>
    <property type="match status" value="1"/>
</dbReference>
<dbReference type="Pfam" id="PF01433">
    <property type="entry name" value="Peptidase_M1"/>
    <property type="match status" value="1"/>
</dbReference>
<comment type="caution">
    <text evidence="10">The sequence shown here is derived from an EMBL/GenBank/DDBJ whole genome shotgun (WGS) entry which is preliminary data.</text>
</comment>
<evidence type="ECO:0000256" key="6">
    <source>
        <dbReference type="ARBA" id="ARBA00022833"/>
    </source>
</evidence>
<reference evidence="10 11" key="1">
    <citation type="submission" date="2024-04" db="EMBL/GenBank/DDBJ databases">
        <title>Tritrichomonas musculus Genome.</title>
        <authorList>
            <person name="Alves-Ferreira E."/>
            <person name="Grigg M."/>
            <person name="Lorenzi H."/>
            <person name="Galac M."/>
        </authorList>
    </citation>
    <scope>NUCLEOTIDE SEQUENCE [LARGE SCALE GENOMIC DNA]</scope>
    <source>
        <strain evidence="10 11">EAF2021</strain>
    </source>
</reference>
<protein>
    <submittedName>
        <fullName evidence="10">Uncharacterized protein</fullName>
    </submittedName>
</protein>
<keyword evidence="11" id="KW-1185">Reference proteome</keyword>
<keyword evidence="3" id="KW-0645">Protease</keyword>
<evidence type="ECO:0000313" key="10">
    <source>
        <dbReference type="EMBL" id="KAK8865368.1"/>
    </source>
</evidence>
<dbReference type="PANTHER" id="PTHR11533">
    <property type="entry name" value="PROTEASE M1 ZINC METALLOPROTEASE"/>
    <property type="match status" value="1"/>
</dbReference>
<evidence type="ECO:0000256" key="4">
    <source>
        <dbReference type="ARBA" id="ARBA00022723"/>
    </source>
</evidence>
<dbReference type="InterPro" id="IPR045357">
    <property type="entry name" value="Aminopeptidase_N-like_N"/>
</dbReference>
<dbReference type="InterPro" id="IPR027268">
    <property type="entry name" value="Peptidase_M4/M1_CTD_sf"/>
</dbReference>
<keyword evidence="6" id="KW-0862">Zinc</keyword>
<evidence type="ECO:0000256" key="3">
    <source>
        <dbReference type="ARBA" id="ARBA00022670"/>
    </source>
</evidence>
<gene>
    <name evidence="10" type="ORF">M9Y10_010910</name>
</gene>
<keyword evidence="4" id="KW-0479">Metal-binding</keyword>
<dbReference type="InterPro" id="IPR014782">
    <property type="entry name" value="Peptidase_M1_dom"/>
</dbReference>
<dbReference type="SUPFAM" id="SSF55486">
    <property type="entry name" value="Metalloproteases ('zincins'), catalytic domain"/>
    <property type="match status" value="1"/>
</dbReference>
<evidence type="ECO:0000259" key="9">
    <source>
        <dbReference type="Pfam" id="PF17900"/>
    </source>
</evidence>
<dbReference type="EMBL" id="JAPFFF010000016">
    <property type="protein sequence ID" value="KAK8865368.1"/>
    <property type="molecule type" value="Genomic_DNA"/>
</dbReference>
<sequence length="570" mass="66934">MTSRLPQNYIPTNYDLFLNYESNPSPFEAKVSITFKKKEGGNQVYLNIYDNITITKIKQKKTELTYTVNYPQLIIHSPSDSDFDFTSFPIKINYTVTPDTKKQWGFYSCQTSYLTDFEPNGAPHLLPCFDEPFVKSTYSVTIRVPSSYTGISNMPAYRQVTVSKSSKEISFLKTPPMCSYLLCICVGKFDYLSGYTKRGIPVIFYYDSDTECDAEIDPEYLQCAIFSIDWMEEHFKLNYDLPPLQLISARGFNNAMENYGLITLLEYPVEINFDCERYIMHEVAHQWFGDMVSIKYWDSLWLNEGFARFLEFSIYMDFQNDDNKNNFFRQKMAIPCLQYFKEGVISKTEDKIIVSLNDLFYNKLVYDKGSFVVKMFQDLIGSSQFYEVCSKWLNQFKNNVADINEFVSFVNKEMNDDFTQFFDSWLRNPGFPVIMVKEIDHDAETGKFKGVSLSQVNPNNIVYQFVVSVTHKYDDQIKTEKVKITELETKITEFEYDWITVNNDFETLLYVLYSKEILKKINEFKNVDNFKGKNLEVIYNSVMKNPVPDLIDDEMRELVQMNRCEKWKNK</sequence>
<organism evidence="10 11">
    <name type="scientific">Tritrichomonas musculus</name>
    <dbReference type="NCBI Taxonomy" id="1915356"/>
    <lineage>
        <taxon>Eukaryota</taxon>
        <taxon>Metamonada</taxon>
        <taxon>Parabasalia</taxon>
        <taxon>Tritrichomonadida</taxon>
        <taxon>Tritrichomonadidae</taxon>
        <taxon>Tritrichomonas</taxon>
    </lineage>
</organism>
<evidence type="ECO:0000313" key="11">
    <source>
        <dbReference type="Proteomes" id="UP001470230"/>
    </source>
</evidence>
<dbReference type="PANTHER" id="PTHR11533:SF299">
    <property type="entry name" value="AMINOPEPTIDASE"/>
    <property type="match status" value="1"/>
</dbReference>
<comment type="similarity">
    <text evidence="2">Belongs to the peptidase M1 family.</text>
</comment>
<dbReference type="PRINTS" id="PR00756">
    <property type="entry name" value="ALADIPTASE"/>
</dbReference>
<name>A0ABR2IM63_9EUKA</name>
<keyword evidence="5" id="KW-0378">Hydrolase</keyword>
<evidence type="ECO:0000256" key="2">
    <source>
        <dbReference type="ARBA" id="ARBA00010136"/>
    </source>
</evidence>
<evidence type="ECO:0000256" key="7">
    <source>
        <dbReference type="ARBA" id="ARBA00023049"/>
    </source>
</evidence>
<evidence type="ECO:0000256" key="5">
    <source>
        <dbReference type="ARBA" id="ARBA00022801"/>
    </source>
</evidence>
<keyword evidence="7" id="KW-0482">Metalloprotease</keyword>
<dbReference type="Gene3D" id="1.10.390.10">
    <property type="entry name" value="Neutral Protease Domain 2"/>
    <property type="match status" value="1"/>
</dbReference>
<accession>A0ABR2IM63</accession>
<dbReference type="SUPFAM" id="SSF63737">
    <property type="entry name" value="Leukotriene A4 hydrolase N-terminal domain"/>
    <property type="match status" value="1"/>
</dbReference>